<dbReference type="AlphaFoldDB" id="A0A5C6UG50"/>
<evidence type="ECO:0000313" key="3">
    <source>
        <dbReference type="Proteomes" id="UP000321250"/>
    </source>
</evidence>
<dbReference type="OrthoDB" id="9798754at2"/>
<reference evidence="2 3" key="1">
    <citation type="journal article" date="2013" name="Antonie Van Leeuwenhoek">
        <title>Sphingomonas ginsenosidivorax sp. nov., with the ability to transform ginsenosides.</title>
        <authorList>
            <person name="Jin X.F."/>
            <person name="Kim J.K."/>
            <person name="Liu Q.M."/>
            <person name="Kang M.S."/>
            <person name="He D."/>
            <person name="Jin F.X."/>
            <person name="Kim S.C."/>
            <person name="Im W.T."/>
        </authorList>
    </citation>
    <scope>NUCLEOTIDE SEQUENCE [LARGE SCALE GENOMIC DNA]</scope>
    <source>
        <strain evidence="2 3">KHI67</strain>
    </source>
</reference>
<evidence type="ECO:0000313" key="2">
    <source>
        <dbReference type="EMBL" id="TXC71444.1"/>
    </source>
</evidence>
<proteinExistence type="predicted"/>
<dbReference type="PANTHER" id="PTHR38590:SF1">
    <property type="entry name" value="BLL0828 PROTEIN"/>
    <property type="match status" value="1"/>
</dbReference>
<evidence type="ECO:0000259" key="1">
    <source>
        <dbReference type="Pfam" id="PF04480"/>
    </source>
</evidence>
<dbReference type="InterPro" id="IPR047216">
    <property type="entry name" value="Endonuclease_DUF559_bact"/>
</dbReference>
<feature type="domain" description="DUF559" evidence="1">
    <location>
        <begin position="9"/>
        <end position="112"/>
    </location>
</feature>
<keyword evidence="2" id="KW-0255">Endonuclease</keyword>
<dbReference type="EMBL" id="VOQR01000001">
    <property type="protein sequence ID" value="TXC71444.1"/>
    <property type="molecule type" value="Genomic_DNA"/>
</dbReference>
<accession>A0A5C6UG50</accession>
<dbReference type="Pfam" id="PF04480">
    <property type="entry name" value="DUF559"/>
    <property type="match status" value="1"/>
</dbReference>
<dbReference type="RefSeq" id="WP_147082722.1">
    <property type="nucleotide sequence ID" value="NZ_VOQR01000001.1"/>
</dbReference>
<name>A0A5C6UG50_9SPHN</name>
<keyword evidence="3" id="KW-1185">Reference proteome</keyword>
<dbReference type="InterPro" id="IPR007569">
    <property type="entry name" value="DUF559"/>
</dbReference>
<dbReference type="Gene3D" id="3.40.960.10">
    <property type="entry name" value="VSR Endonuclease"/>
    <property type="match status" value="1"/>
</dbReference>
<dbReference type="SUPFAM" id="SSF52980">
    <property type="entry name" value="Restriction endonuclease-like"/>
    <property type="match status" value="1"/>
</dbReference>
<dbReference type="CDD" id="cd01038">
    <property type="entry name" value="Endonuclease_DUF559"/>
    <property type="match status" value="1"/>
</dbReference>
<dbReference type="Proteomes" id="UP000321250">
    <property type="component" value="Unassembled WGS sequence"/>
</dbReference>
<comment type="caution">
    <text evidence="2">The sequence shown here is derived from an EMBL/GenBank/DDBJ whole genome shotgun (WGS) entry which is preliminary data.</text>
</comment>
<gene>
    <name evidence="2" type="ORF">FSB78_11200</name>
</gene>
<keyword evidence="2" id="KW-0540">Nuclease</keyword>
<sequence length="118" mass="13712">MYPVRRQVSRHAARLRRERTDVEQIIWLAVRSRRLGGFKFREQHTIADQYVADFACLEARLVVELDGGHHDPTIDAPRTAVLEARGYRVMRFWNSEVIENRVGVLETILAALLERTAK</sequence>
<dbReference type="InterPro" id="IPR011335">
    <property type="entry name" value="Restrct_endonuc-II-like"/>
</dbReference>
<dbReference type="GO" id="GO:0004519">
    <property type="term" value="F:endonuclease activity"/>
    <property type="evidence" value="ECO:0007669"/>
    <property type="project" value="UniProtKB-KW"/>
</dbReference>
<dbReference type="PANTHER" id="PTHR38590">
    <property type="entry name" value="BLL0828 PROTEIN"/>
    <property type="match status" value="1"/>
</dbReference>
<keyword evidence="2" id="KW-0378">Hydrolase</keyword>
<protein>
    <submittedName>
        <fullName evidence="2">Endonuclease domain-containing protein</fullName>
    </submittedName>
</protein>
<organism evidence="2 3">
    <name type="scientific">Sphingomonas ginsenosidivorax</name>
    <dbReference type="NCBI Taxonomy" id="862135"/>
    <lineage>
        <taxon>Bacteria</taxon>
        <taxon>Pseudomonadati</taxon>
        <taxon>Pseudomonadota</taxon>
        <taxon>Alphaproteobacteria</taxon>
        <taxon>Sphingomonadales</taxon>
        <taxon>Sphingomonadaceae</taxon>
        <taxon>Sphingomonas</taxon>
    </lineage>
</organism>